<dbReference type="eggNOG" id="ENOG502RERW">
    <property type="taxonomic scope" value="Eukaryota"/>
</dbReference>
<dbReference type="AlphaFoldDB" id="B9SWJ5"/>
<dbReference type="PANTHER" id="PTHR37217">
    <property type="entry name" value="EXPRESSED PROTEIN"/>
    <property type="match status" value="1"/>
</dbReference>
<dbReference type="EMBL" id="EQ974200">
    <property type="protein sequence ID" value="EEF32025.1"/>
    <property type="molecule type" value="Genomic_DNA"/>
</dbReference>
<dbReference type="PANTHER" id="PTHR37217:SF1">
    <property type="entry name" value="EXPRESSED PROTEIN"/>
    <property type="match status" value="1"/>
</dbReference>
<keyword evidence="2" id="KW-1185">Reference proteome</keyword>
<dbReference type="OMA" id="KHDSVKC"/>
<dbReference type="FunCoup" id="B9SWJ5">
    <property type="interactions" value="1023"/>
</dbReference>
<proteinExistence type="predicted"/>
<organism evidence="1 2">
    <name type="scientific">Ricinus communis</name>
    <name type="common">Castor bean</name>
    <dbReference type="NCBI Taxonomy" id="3988"/>
    <lineage>
        <taxon>Eukaryota</taxon>
        <taxon>Viridiplantae</taxon>
        <taxon>Streptophyta</taxon>
        <taxon>Embryophyta</taxon>
        <taxon>Tracheophyta</taxon>
        <taxon>Spermatophyta</taxon>
        <taxon>Magnoliopsida</taxon>
        <taxon>eudicotyledons</taxon>
        <taxon>Gunneridae</taxon>
        <taxon>Pentapetalae</taxon>
        <taxon>rosids</taxon>
        <taxon>fabids</taxon>
        <taxon>Malpighiales</taxon>
        <taxon>Euphorbiaceae</taxon>
        <taxon>Acalyphoideae</taxon>
        <taxon>Acalypheae</taxon>
        <taxon>Ricinus</taxon>
    </lineage>
</organism>
<evidence type="ECO:0000313" key="1">
    <source>
        <dbReference type="EMBL" id="EEF32025.1"/>
    </source>
</evidence>
<name>B9SWJ5_RICCO</name>
<evidence type="ECO:0000313" key="2">
    <source>
        <dbReference type="Proteomes" id="UP000008311"/>
    </source>
</evidence>
<dbReference type="Proteomes" id="UP000008311">
    <property type="component" value="Unassembled WGS sequence"/>
</dbReference>
<sequence length="276" mass="31481">MNSILLPLSLVFQFPSFHFSPRHRLQAQYTSTSCVGHRVHFISSFSHLFPSNSRYSLHTHQSSIGATVPSNDEGPVSVIHFEDFIEKDWSFLDFEDLNSKEHKQKVGQIISAGEIEETSRILVSIGSEEFVDQLVDTSPKSHLFVVHDSLFLLAMIKEKYDKVKCWQGELIHVPEKWAPLDVVFLYFLPVLPFKLDQVFGTLAQRCSQGARVIVSHLQGREVLEKQRKQYQDVIVSELPDKMTLQNVAANNSFQVTEYVDEPGLYLAVLRFSGARN</sequence>
<dbReference type="InParanoid" id="B9SWJ5"/>
<gene>
    <name evidence="1" type="ORF">RCOM_0278720</name>
</gene>
<reference evidence="2" key="1">
    <citation type="journal article" date="2010" name="Nat. Biotechnol.">
        <title>Draft genome sequence of the oilseed species Ricinus communis.</title>
        <authorList>
            <person name="Chan A.P."/>
            <person name="Crabtree J."/>
            <person name="Zhao Q."/>
            <person name="Lorenzi H."/>
            <person name="Orvis J."/>
            <person name="Puiu D."/>
            <person name="Melake-Berhan A."/>
            <person name="Jones K.M."/>
            <person name="Redman J."/>
            <person name="Chen G."/>
            <person name="Cahoon E.B."/>
            <person name="Gedil M."/>
            <person name="Stanke M."/>
            <person name="Haas B.J."/>
            <person name="Wortman J.R."/>
            <person name="Fraser-Liggett C.M."/>
            <person name="Ravel J."/>
            <person name="Rabinowicz P.D."/>
        </authorList>
    </citation>
    <scope>NUCLEOTIDE SEQUENCE [LARGE SCALE GENOMIC DNA]</scope>
    <source>
        <strain evidence="2">cv. Hale</strain>
    </source>
</reference>
<dbReference type="STRING" id="3988.B9SWJ5"/>
<dbReference type="OrthoDB" id="276388at2759"/>
<protein>
    <submittedName>
        <fullName evidence="1">Uncharacterized protein</fullName>
    </submittedName>
</protein>
<accession>B9SWJ5</accession>